<dbReference type="PANTHER" id="PTHR10270:SF161">
    <property type="entry name" value="SEX-DETERMINING REGION Y PROTEIN"/>
    <property type="match status" value="1"/>
</dbReference>
<dbReference type="SUPFAM" id="SSF47095">
    <property type="entry name" value="HMG-box"/>
    <property type="match status" value="1"/>
</dbReference>
<feature type="region of interest" description="Disordered" evidence="13">
    <location>
        <begin position="379"/>
        <end position="431"/>
    </location>
</feature>
<proteinExistence type="inferred from homology"/>
<reference evidence="16" key="1">
    <citation type="submission" date="2025-08" db="UniProtKB">
        <authorList>
            <consortium name="RefSeq"/>
        </authorList>
    </citation>
    <scope>IDENTIFICATION</scope>
</reference>
<evidence type="ECO:0000256" key="2">
    <source>
        <dbReference type="ARBA" id="ARBA00005998"/>
    </source>
</evidence>
<feature type="domain" description="HMG box" evidence="14">
    <location>
        <begin position="215"/>
        <end position="283"/>
    </location>
</feature>
<feature type="compositionally biased region" description="Basic residues" evidence="13">
    <location>
        <begin position="285"/>
        <end position="294"/>
    </location>
</feature>
<evidence type="ECO:0000256" key="10">
    <source>
        <dbReference type="ARBA" id="ARBA00032498"/>
    </source>
</evidence>
<comment type="similarity">
    <text evidence="2">Belongs to the SRY family.</text>
</comment>
<dbReference type="PROSITE" id="PS50118">
    <property type="entry name" value="HMG_BOX_2"/>
    <property type="match status" value="1"/>
</dbReference>
<evidence type="ECO:0000256" key="13">
    <source>
        <dbReference type="SAM" id="MobiDB-lite"/>
    </source>
</evidence>
<keyword evidence="7 12" id="KW-0238">DNA-binding</keyword>
<dbReference type="SMART" id="SM00398">
    <property type="entry name" value="HMG"/>
    <property type="match status" value="1"/>
</dbReference>
<keyword evidence="5" id="KW-0112">Calmodulin-binding</keyword>
<gene>
    <name evidence="16" type="primary">LOC101857896</name>
</gene>
<evidence type="ECO:0000256" key="7">
    <source>
        <dbReference type="ARBA" id="ARBA00023125"/>
    </source>
</evidence>
<dbReference type="PANTHER" id="PTHR10270">
    <property type="entry name" value="SOX TRANSCRIPTION FACTOR"/>
    <property type="match status" value="1"/>
</dbReference>
<organism evidence="15 16">
    <name type="scientific">Aplysia californica</name>
    <name type="common">California sea hare</name>
    <dbReference type="NCBI Taxonomy" id="6500"/>
    <lineage>
        <taxon>Eukaryota</taxon>
        <taxon>Metazoa</taxon>
        <taxon>Spiralia</taxon>
        <taxon>Lophotrochozoa</taxon>
        <taxon>Mollusca</taxon>
        <taxon>Gastropoda</taxon>
        <taxon>Heterobranchia</taxon>
        <taxon>Euthyneura</taxon>
        <taxon>Tectipleura</taxon>
        <taxon>Aplysiida</taxon>
        <taxon>Aplysioidea</taxon>
        <taxon>Aplysiidae</taxon>
        <taxon>Aplysia</taxon>
    </lineage>
</organism>
<evidence type="ECO:0000256" key="9">
    <source>
        <dbReference type="ARBA" id="ARBA00023163"/>
    </source>
</evidence>
<dbReference type="InterPro" id="IPR050140">
    <property type="entry name" value="SRY-related_HMG-box_TF-like"/>
</dbReference>
<evidence type="ECO:0000256" key="5">
    <source>
        <dbReference type="ARBA" id="ARBA00022860"/>
    </source>
</evidence>
<name>A0ABM0K0L1_APLCA</name>
<keyword evidence="15" id="KW-1185">Reference proteome</keyword>
<feature type="DNA-binding region" description="HMG box" evidence="12">
    <location>
        <begin position="215"/>
        <end position="283"/>
    </location>
</feature>
<keyword evidence="9" id="KW-0804">Transcription</keyword>
<feature type="compositionally biased region" description="Polar residues" evidence="13">
    <location>
        <begin position="404"/>
        <end position="422"/>
    </location>
</feature>
<comment type="function">
    <text evidence="11">Transcriptional regulator that controls a genetic switch in male development. It is necessary and sufficient for initiating male sex determination by directing the development of supporting cell precursors (pre-Sertoli cells) as Sertoli rather than granulosa cells. Involved in different aspects of gene regulation including promoter activation or repression. Binds to the DNA consensus sequence 5'-[AT]AACAA[AT]-3'. SRY HMG box recognizes DNA by partial intercalation in the minor groove and promotes DNA bending. Also involved in pre-mRNA splicing. In male adult brain involved in the maintenance of motor functions of dopaminergic neurons.</text>
</comment>
<dbReference type="RefSeq" id="XP_005105939.1">
    <property type="nucleotide sequence ID" value="XM_005105882.3"/>
</dbReference>
<dbReference type="InterPro" id="IPR009071">
    <property type="entry name" value="HMG_box_dom"/>
</dbReference>
<feature type="compositionally biased region" description="Basic residues" evidence="13">
    <location>
        <begin position="310"/>
        <end position="320"/>
    </location>
</feature>
<dbReference type="Gene3D" id="1.10.30.10">
    <property type="entry name" value="High mobility group box domain"/>
    <property type="match status" value="1"/>
</dbReference>
<keyword evidence="8" id="KW-0010">Activator</keyword>
<accession>A0ABM0K0L1</accession>
<keyword evidence="6" id="KW-0726">Sexual differentiation</keyword>
<evidence type="ECO:0000256" key="12">
    <source>
        <dbReference type="PROSITE-ProRule" id="PRU00267"/>
    </source>
</evidence>
<evidence type="ECO:0000313" key="15">
    <source>
        <dbReference type="Proteomes" id="UP000694888"/>
    </source>
</evidence>
<sequence>MELPSPVPPVDSSSFYPDVLNDDMMRPDYFDSTHTFMDFDEGPYSTYDSNDIVMDMGSPDSASSEDALDSVSVASSISYDFGDLPATPTTPSLEKQSSVDSYTDEKFRADVQLMRSRWAPHEPFPNTREWTLEEKAAELLRMSPCTKYSVDDLVNVNQLENPEDKVTMLIDVVAGIRVPFRWNFVDPKELFKSYTVVTNCKKEKPKKDKAGQLIPKRPMNAFMIWCQKCRTLMAHICPQLHNAIISKVLGAVWRRTTKEDKELYEAEKKKLMLFHKEEFPDYKYRPKKKPKKAPAKSPNANPALGTPASKKSKSKSKKKEKGQQSAPGGIGLTDTTQQIVHPVVRERLQVKIDPDFKRGMGKRSTAIDLADLPCYQQSQISPDCSVSSPSREESSVFDTPDASPENSPSETRTSPSPHYNEQSLSPHLSGGGGSIAFKFEPGMYNLPVENNNNVPLIMAGSGGVMTIKSEPGTLSSAYWHTQLIKSESVSDEEPVEALTIADLPVLGSDVLHQYLHLEANQEISKSEMSVYLNEAEQTLDNFSFQPACFWPSAVSIKVEDTTTDLAAV</sequence>
<evidence type="ECO:0000256" key="3">
    <source>
        <dbReference type="ARBA" id="ARBA00019052"/>
    </source>
</evidence>
<evidence type="ECO:0000256" key="8">
    <source>
        <dbReference type="ARBA" id="ARBA00023159"/>
    </source>
</evidence>
<comment type="subcellular location">
    <subcellularLocation>
        <location evidence="1">Nucleus speckle</location>
    </subcellularLocation>
</comment>
<protein>
    <recommendedName>
        <fullName evidence="3">Sex-determining region Y protein</fullName>
    </recommendedName>
    <alternativeName>
        <fullName evidence="10">Testis-determining factor</fullName>
    </alternativeName>
</protein>
<evidence type="ECO:0000256" key="11">
    <source>
        <dbReference type="ARBA" id="ARBA00045821"/>
    </source>
</evidence>
<dbReference type="Pfam" id="PF00505">
    <property type="entry name" value="HMG_box"/>
    <property type="match status" value="1"/>
</dbReference>
<evidence type="ECO:0000313" key="16">
    <source>
        <dbReference type="RefSeq" id="XP_005105939.1"/>
    </source>
</evidence>
<evidence type="ECO:0000256" key="6">
    <source>
        <dbReference type="ARBA" id="ARBA00022928"/>
    </source>
</evidence>
<keyword evidence="4" id="KW-0221">Differentiation</keyword>
<evidence type="ECO:0000259" key="14">
    <source>
        <dbReference type="PROSITE" id="PS50118"/>
    </source>
</evidence>
<dbReference type="GeneID" id="101857896"/>
<evidence type="ECO:0000256" key="4">
    <source>
        <dbReference type="ARBA" id="ARBA00022782"/>
    </source>
</evidence>
<feature type="region of interest" description="Disordered" evidence="13">
    <location>
        <begin position="284"/>
        <end position="338"/>
    </location>
</feature>
<dbReference type="InterPro" id="IPR036910">
    <property type="entry name" value="HMG_box_dom_sf"/>
</dbReference>
<evidence type="ECO:0000256" key="1">
    <source>
        <dbReference type="ARBA" id="ARBA00004324"/>
    </source>
</evidence>
<keyword evidence="12" id="KW-0539">Nucleus</keyword>
<dbReference type="Proteomes" id="UP000694888">
    <property type="component" value="Unplaced"/>
</dbReference>